<evidence type="ECO:0000256" key="2">
    <source>
        <dbReference type="SAM" id="MobiDB-lite"/>
    </source>
</evidence>
<keyword evidence="4" id="KW-1185">Reference proteome</keyword>
<feature type="coiled-coil region" evidence="1">
    <location>
        <begin position="201"/>
        <end position="228"/>
    </location>
</feature>
<dbReference type="Gene3D" id="3.30.420.10">
    <property type="entry name" value="Ribonuclease H-like superfamily/Ribonuclease H"/>
    <property type="match status" value="1"/>
</dbReference>
<sequence length="352" mass="40511">MELSGRPSNSRVDETVAKVKELLNSDRRLSLKMIADEVSVNKFTVHQIIMQYLMMRKVCAKLVHRVLTAEQKQRRVDVCREMLNELENNPDFLDNEVTGDESCTFQYDPETKAQSSEWHTPASPRPKKARMSKSRVKTMLIVFFDKRGRLPRNQVSQFSGCKIADSSSRQIVSKWPAGRYLVSAFPLSDASDSPVIRLCKVDRIQHRVDRIRHRVDRMNKDEKEVQEQEIGEFPNNDHGPTTPPPLLDIIILQLATILEGLQPLHPRDLDLTAFDAFPLPSPAITSYAQRQQSPEVFNSSRNHPFQAHPTMQAHYVQPKDNDSFPFRHLSPDLFQEYQLPIKPASSHNLFYL</sequence>
<accession>A0ABY6LGF4</accession>
<dbReference type="InterPro" id="IPR052709">
    <property type="entry name" value="Transposase-MT_Hybrid"/>
</dbReference>
<dbReference type="PANTHER" id="PTHR46060:SF1">
    <property type="entry name" value="MARINER MOS1 TRANSPOSASE-LIKE PROTEIN"/>
    <property type="match status" value="1"/>
</dbReference>
<name>A0ABY6LGF4_9ARAC</name>
<keyword evidence="1" id="KW-0175">Coiled coil</keyword>
<dbReference type="EMBL" id="CP092878">
    <property type="protein sequence ID" value="UYV78570.1"/>
    <property type="molecule type" value="Genomic_DNA"/>
</dbReference>
<evidence type="ECO:0000313" key="4">
    <source>
        <dbReference type="Proteomes" id="UP001235939"/>
    </source>
</evidence>
<evidence type="ECO:0000313" key="3">
    <source>
        <dbReference type="EMBL" id="UYV78570.1"/>
    </source>
</evidence>
<organism evidence="3 4">
    <name type="scientific">Cordylochernes scorpioides</name>
    <dbReference type="NCBI Taxonomy" id="51811"/>
    <lineage>
        <taxon>Eukaryota</taxon>
        <taxon>Metazoa</taxon>
        <taxon>Ecdysozoa</taxon>
        <taxon>Arthropoda</taxon>
        <taxon>Chelicerata</taxon>
        <taxon>Arachnida</taxon>
        <taxon>Pseudoscorpiones</taxon>
        <taxon>Cheliferoidea</taxon>
        <taxon>Chernetidae</taxon>
        <taxon>Cordylochernes</taxon>
    </lineage>
</organism>
<feature type="region of interest" description="Disordered" evidence="2">
    <location>
        <begin position="110"/>
        <end position="131"/>
    </location>
</feature>
<dbReference type="InterPro" id="IPR036397">
    <property type="entry name" value="RNaseH_sf"/>
</dbReference>
<dbReference type="Proteomes" id="UP001235939">
    <property type="component" value="Chromosome 16"/>
</dbReference>
<protein>
    <submittedName>
        <fullName evidence="3">Uncharacterized protein</fullName>
    </submittedName>
</protein>
<proteinExistence type="predicted"/>
<evidence type="ECO:0000256" key="1">
    <source>
        <dbReference type="SAM" id="Coils"/>
    </source>
</evidence>
<gene>
    <name evidence="3" type="ORF">LAZ67_16002032</name>
</gene>
<dbReference type="PANTHER" id="PTHR46060">
    <property type="entry name" value="MARINER MOS1 TRANSPOSASE-LIKE PROTEIN"/>
    <property type="match status" value="1"/>
</dbReference>
<reference evidence="3 4" key="1">
    <citation type="submission" date="2022-01" db="EMBL/GenBank/DDBJ databases">
        <title>A chromosomal length assembly of Cordylochernes scorpioides.</title>
        <authorList>
            <person name="Zeh D."/>
            <person name="Zeh J."/>
        </authorList>
    </citation>
    <scope>NUCLEOTIDE SEQUENCE [LARGE SCALE GENOMIC DNA]</scope>
    <source>
        <strain evidence="3">IN4F17</strain>
        <tissue evidence="3">Whole Body</tissue>
    </source>
</reference>